<dbReference type="FunFam" id="1.10.10.10:FF:000001">
    <property type="entry name" value="LysR family transcriptional regulator"/>
    <property type="match status" value="1"/>
</dbReference>
<dbReference type="Pfam" id="PF00126">
    <property type="entry name" value="HTH_1"/>
    <property type="match status" value="1"/>
</dbReference>
<protein>
    <submittedName>
        <fullName evidence="6">LysR family transcriptional regulator</fullName>
    </submittedName>
</protein>
<dbReference type="Gene3D" id="3.40.190.290">
    <property type="match status" value="1"/>
</dbReference>
<feature type="domain" description="HTH lysR-type" evidence="5">
    <location>
        <begin position="1"/>
        <end position="59"/>
    </location>
</feature>
<dbReference type="OrthoDB" id="5671700at2"/>
<dbReference type="Pfam" id="PF03466">
    <property type="entry name" value="LysR_substrate"/>
    <property type="match status" value="1"/>
</dbReference>
<dbReference type="AlphaFoldDB" id="A0A557QWH8"/>
<evidence type="ECO:0000313" key="7">
    <source>
        <dbReference type="Proteomes" id="UP000319502"/>
    </source>
</evidence>
<reference evidence="6 7" key="1">
    <citation type="submission" date="2019-07" db="EMBL/GenBank/DDBJ databases">
        <title>The pathways for chlorine oxyanion respiration interact through the shared metabolite chlorate.</title>
        <authorList>
            <person name="Barnum T.P."/>
            <person name="Cheng Y."/>
            <person name="Hill K.A."/>
            <person name="Lucas L.N."/>
            <person name="Carlson H.K."/>
            <person name="Coates J.D."/>
        </authorList>
    </citation>
    <scope>NUCLEOTIDE SEQUENCE [LARGE SCALE GENOMIC DNA]</scope>
    <source>
        <strain evidence="6 7">SFB-3</strain>
    </source>
</reference>
<organism evidence="6 7">
    <name type="scientific">Denitromonas halophila</name>
    <dbReference type="NCBI Taxonomy" id="1629404"/>
    <lineage>
        <taxon>Bacteria</taxon>
        <taxon>Pseudomonadati</taxon>
        <taxon>Pseudomonadota</taxon>
        <taxon>Betaproteobacteria</taxon>
        <taxon>Rhodocyclales</taxon>
        <taxon>Zoogloeaceae</taxon>
        <taxon>Denitromonas</taxon>
    </lineage>
</organism>
<dbReference type="PANTHER" id="PTHR30537">
    <property type="entry name" value="HTH-TYPE TRANSCRIPTIONAL REGULATOR"/>
    <property type="match status" value="1"/>
</dbReference>
<name>A0A557QWH8_9RHOO</name>
<dbReference type="InterPro" id="IPR005119">
    <property type="entry name" value="LysR_subst-bd"/>
</dbReference>
<keyword evidence="3" id="KW-0238">DNA-binding</keyword>
<dbReference type="Gene3D" id="1.10.10.10">
    <property type="entry name" value="Winged helix-like DNA-binding domain superfamily/Winged helix DNA-binding domain"/>
    <property type="match status" value="1"/>
</dbReference>
<dbReference type="PROSITE" id="PS50931">
    <property type="entry name" value="HTH_LYSR"/>
    <property type="match status" value="1"/>
</dbReference>
<dbReference type="InterPro" id="IPR036390">
    <property type="entry name" value="WH_DNA-bd_sf"/>
</dbReference>
<dbReference type="NCBIfam" id="NF011573">
    <property type="entry name" value="PRK14997.1"/>
    <property type="match status" value="1"/>
</dbReference>
<keyword evidence="4" id="KW-0804">Transcription</keyword>
<dbReference type="GO" id="GO:0003700">
    <property type="term" value="F:DNA-binding transcription factor activity"/>
    <property type="evidence" value="ECO:0007669"/>
    <property type="project" value="InterPro"/>
</dbReference>
<comment type="similarity">
    <text evidence="1">Belongs to the LysR transcriptional regulatory family.</text>
</comment>
<evidence type="ECO:0000256" key="2">
    <source>
        <dbReference type="ARBA" id="ARBA00023015"/>
    </source>
</evidence>
<dbReference type="SUPFAM" id="SSF53850">
    <property type="entry name" value="Periplasmic binding protein-like II"/>
    <property type="match status" value="1"/>
</dbReference>
<evidence type="ECO:0000256" key="4">
    <source>
        <dbReference type="ARBA" id="ARBA00023163"/>
    </source>
</evidence>
<dbReference type="Proteomes" id="UP000319502">
    <property type="component" value="Unassembled WGS sequence"/>
</dbReference>
<dbReference type="InterPro" id="IPR058163">
    <property type="entry name" value="LysR-type_TF_proteobact-type"/>
</dbReference>
<dbReference type="InterPro" id="IPR000847">
    <property type="entry name" value="LysR_HTH_N"/>
</dbReference>
<dbReference type="EMBL" id="VMNK01000007">
    <property type="protein sequence ID" value="TVO57273.1"/>
    <property type="molecule type" value="Genomic_DNA"/>
</dbReference>
<evidence type="ECO:0000313" key="6">
    <source>
        <dbReference type="EMBL" id="TVO57273.1"/>
    </source>
</evidence>
<proteinExistence type="inferred from homology"/>
<evidence type="ECO:0000256" key="3">
    <source>
        <dbReference type="ARBA" id="ARBA00023125"/>
    </source>
</evidence>
<comment type="caution">
    <text evidence="6">The sequence shown here is derived from an EMBL/GenBank/DDBJ whole genome shotgun (WGS) entry which is preliminary data.</text>
</comment>
<dbReference type="InterPro" id="IPR036388">
    <property type="entry name" value="WH-like_DNA-bd_sf"/>
</dbReference>
<accession>A0A557QWH8</accession>
<dbReference type="RefSeq" id="WP_144309511.1">
    <property type="nucleotide sequence ID" value="NZ_VMNK01000007.1"/>
</dbReference>
<dbReference type="CDD" id="cd08473">
    <property type="entry name" value="PBP2_CrgA_like_4"/>
    <property type="match status" value="1"/>
</dbReference>
<dbReference type="PANTHER" id="PTHR30537:SF31">
    <property type="entry name" value="TRANSCRIPTIONAL REGULATOR, LYSR FAMILY"/>
    <property type="match status" value="1"/>
</dbReference>
<evidence type="ECO:0000259" key="5">
    <source>
        <dbReference type="PROSITE" id="PS50931"/>
    </source>
</evidence>
<dbReference type="GO" id="GO:0006351">
    <property type="term" value="P:DNA-templated transcription"/>
    <property type="evidence" value="ECO:0007669"/>
    <property type="project" value="TreeGrafter"/>
</dbReference>
<dbReference type="GO" id="GO:0043565">
    <property type="term" value="F:sequence-specific DNA binding"/>
    <property type="evidence" value="ECO:0007669"/>
    <property type="project" value="TreeGrafter"/>
</dbReference>
<keyword evidence="2" id="KW-0805">Transcription regulation</keyword>
<gene>
    <name evidence="6" type="ORF">FHP91_10290</name>
</gene>
<evidence type="ECO:0000256" key="1">
    <source>
        <dbReference type="ARBA" id="ARBA00009437"/>
    </source>
</evidence>
<keyword evidence="7" id="KW-1185">Reference proteome</keyword>
<dbReference type="SUPFAM" id="SSF46785">
    <property type="entry name" value="Winged helix' DNA-binding domain"/>
    <property type="match status" value="1"/>
</dbReference>
<sequence>MNDLNDLYYFARVVEHGGFAAAGRATGVPKSKLSRRIALMEERLGARLLHRSTRHFSVTELGQTFYEHCRAMLVEADAALEAVEATRAEPAGTVRISCPITLLHVHVGTMLADFLAAHPRVSVHLDATNRKISPVSDGVDLAIRVRPPPLPDSDLVLRVLADSAQCIVASPALVESIGRPVEPTDLASFPSLSLGPPQDEHRWTLIGPDSTEVSLHYRPRLVTGDMVALRSAARAGVGVVQLPTLMLRDDLNTGTLVSLLPDWSPPRQIIHVVYPSRRCLLPAVRSLIDYLAERFQALENDG</sequence>